<dbReference type="GO" id="GO:0016491">
    <property type="term" value="F:oxidoreductase activity"/>
    <property type="evidence" value="ECO:0007669"/>
    <property type="project" value="InterPro"/>
</dbReference>
<evidence type="ECO:0000259" key="5">
    <source>
        <dbReference type="PROSITE" id="PS51918"/>
    </source>
</evidence>
<evidence type="ECO:0000256" key="1">
    <source>
        <dbReference type="ARBA" id="ARBA00022691"/>
    </source>
</evidence>
<evidence type="ECO:0000313" key="6">
    <source>
        <dbReference type="EMBL" id="AGZ44983.1"/>
    </source>
</evidence>
<dbReference type="GO" id="GO:0051536">
    <property type="term" value="F:iron-sulfur cluster binding"/>
    <property type="evidence" value="ECO:0007669"/>
    <property type="project" value="UniProtKB-KW"/>
</dbReference>
<keyword evidence="7" id="KW-1185">Reference proteome</keyword>
<dbReference type="CDD" id="cd01335">
    <property type="entry name" value="Radical_SAM"/>
    <property type="match status" value="1"/>
</dbReference>
<dbReference type="InterPro" id="IPR013785">
    <property type="entry name" value="Aldolase_TIM"/>
</dbReference>
<dbReference type="AlphaFoldDB" id="U5W706"/>
<gene>
    <name evidence="6" type="ORF">AFR_33625</name>
</gene>
<reference evidence="6 7" key="1">
    <citation type="journal article" date="2014" name="J. Biotechnol.">
        <title>Complete genome sequence of the actinobacterium Actinoplanes friuliensis HAG 010964, producer of the lipopeptide antibiotic friulimycin.</title>
        <authorList>
            <person name="Ruckert C."/>
            <person name="Szczepanowski R."/>
            <person name="Albersmeier A."/>
            <person name="Goesmann A."/>
            <person name="Fischer N."/>
            <person name="Steinkamper A."/>
            <person name="Puhler A."/>
            <person name="Biener R."/>
            <person name="Schwartz D."/>
            <person name="Kalinowski J."/>
        </authorList>
    </citation>
    <scope>NUCLEOTIDE SEQUENCE [LARGE SCALE GENOMIC DNA]</scope>
    <source>
        <strain evidence="6 7">DSM 7358</strain>
    </source>
</reference>
<dbReference type="InterPro" id="IPR026335">
    <property type="entry name" value="rSAM_SPASM_FxsB"/>
</dbReference>
<dbReference type="RefSeq" id="WP_023561320.1">
    <property type="nucleotide sequence ID" value="NC_022657.1"/>
</dbReference>
<dbReference type="OrthoDB" id="9782387at2"/>
<name>U5W706_9ACTN</name>
<evidence type="ECO:0000256" key="3">
    <source>
        <dbReference type="ARBA" id="ARBA00023004"/>
    </source>
</evidence>
<dbReference type="SFLD" id="SFLDS00029">
    <property type="entry name" value="Radical_SAM"/>
    <property type="match status" value="1"/>
</dbReference>
<organism evidence="6 7">
    <name type="scientific">Actinoplanes friuliensis DSM 7358</name>
    <dbReference type="NCBI Taxonomy" id="1246995"/>
    <lineage>
        <taxon>Bacteria</taxon>
        <taxon>Bacillati</taxon>
        <taxon>Actinomycetota</taxon>
        <taxon>Actinomycetes</taxon>
        <taxon>Micromonosporales</taxon>
        <taxon>Micromonosporaceae</taxon>
        <taxon>Actinoplanes</taxon>
    </lineage>
</organism>
<dbReference type="SFLD" id="SFLDG01386">
    <property type="entry name" value="main_SPASM_domain-containing"/>
    <property type="match status" value="1"/>
</dbReference>
<dbReference type="SFLD" id="SFLDG01072">
    <property type="entry name" value="dehydrogenase_like"/>
    <property type="match status" value="1"/>
</dbReference>
<evidence type="ECO:0000313" key="7">
    <source>
        <dbReference type="Proteomes" id="UP000017746"/>
    </source>
</evidence>
<feature type="domain" description="Radical SAM core" evidence="5">
    <location>
        <begin position="27"/>
        <end position="268"/>
    </location>
</feature>
<dbReference type="eggNOG" id="COG0641">
    <property type="taxonomic scope" value="Bacteria"/>
</dbReference>
<dbReference type="PANTHER" id="PTHR43273:SF8">
    <property type="entry name" value="RADICAL SAM DOMAIN PROTEIN"/>
    <property type="match status" value="1"/>
</dbReference>
<dbReference type="PROSITE" id="PS51918">
    <property type="entry name" value="RADICAL_SAM"/>
    <property type="match status" value="1"/>
</dbReference>
<dbReference type="PATRIC" id="fig|1246995.3.peg.6805"/>
<dbReference type="Pfam" id="PF04055">
    <property type="entry name" value="Radical_SAM"/>
    <property type="match status" value="1"/>
</dbReference>
<dbReference type="PANTHER" id="PTHR43273">
    <property type="entry name" value="ANAEROBIC SULFATASE-MATURATING ENZYME HOMOLOG ASLB-RELATED"/>
    <property type="match status" value="1"/>
</dbReference>
<keyword evidence="3" id="KW-0408">Iron</keyword>
<dbReference type="GO" id="GO:0046872">
    <property type="term" value="F:metal ion binding"/>
    <property type="evidence" value="ECO:0007669"/>
    <property type="project" value="UniProtKB-KW"/>
</dbReference>
<keyword evidence="1" id="KW-0949">S-adenosyl-L-methionine</keyword>
<proteinExistence type="predicted"/>
<dbReference type="EMBL" id="CP006272">
    <property type="protein sequence ID" value="AGZ44983.1"/>
    <property type="molecule type" value="Genomic_DNA"/>
</dbReference>
<dbReference type="HOGENOM" id="CLU_009273_10_2_11"/>
<sequence length="405" mass="44335">MTVHQVAVAPRWPDRELDVDAVRRSGRRPTPFRDVVLKVHQRCNLACDYCYVYTMADQSWRDQPLVMTRETWRATAGRMAGHAATHDLPTMRLVLHGGEPLLAGRDRLRELITDFRAAFTGGCRLDLQIQTNGTLLDEPILDLFAEHGVGVGVSLDGVAADNDSRRRYPDGRGSAGVVDRGLRLLTGPRYSHVFDGLLCTVDPSTDPLACYEALLTYRPPAIDLLLPHANWSDPPHRPATGSVTPYADWLITIFDRWYDAPSREVSIRLFEDVMALLLGGAGRSEQVGLSPVAVVVVETNGAIELVDSLKSAYPGACATGLTVFADTFDAALDHPGVVARQIGAAALSETCQACPLHRVCGGGHYAHRYRAQDGFRNPSVFCADLAALIRHVHQRMAGDLAQRAR</sequence>
<dbReference type="NCBIfam" id="TIGR04269">
    <property type="entry name" value="SAM_SPASM_FxsB"/>
    <property type="match status" value="1"/>
</dbReference>
<dbReference type="InterPro" id="IPR058240">
    <property type="entry name" value="rSAM_sf"/>
</dbReference>
<dbReference type="SUPFAM" id="SSF102114">
    <property type="entry name" value="Radical SAM enzymes"/>
    <property type="match status" value="1"/>
</dbReference>
<evidence type="ECO:0000256" key="4">
    <source>
        <dbReference type="ARBA" id="ARBA00023014"/>
    </source>
</evidence>
<evidence type="ECO:0000256" key="2">
    <source>
        <dbReference type="ARBA" id="ARBA00022723"/>
    </source>
</evidence>
<dbReference type="InterPro" id="IPR023867">
    <property type="entry name" value="Sulphatase_maturase_rSAM"/>
</dbReference>
<accession>U5W706</accession>
<protein>
    <submittedName>
        <fullName evidence="6">Anaerobic sulfatase-maturating enzyme</fullName>
    </submittedName>
</protein>
<keyword evidence="4" id="KW-0411">Iron-sulfur</keyword>
<dbReference type="KEGG" id="afs:AFR_33625"/>
<dbReference type="Gene3D" id="3.20.20.70">
    <property type="entry name" value="Aldolase class I"/>
    <property type="match status" value="1"/>
</dbReference>
<keyword evidence="2" id="KW-0479">Metal-binding</keyword>
<dbReference type="STRING" id="1246995.AFR_33625"/>
<dbReference type="Proteomes" id="UP000017746">
    <property type="component" value="Chromosome"/>
</dbReference>
<dbReference type="SFLD" id="SFLDG01067">
    <property type="entry name" value="SPASM/twitch_domain_containing"/>
    <property type="match status" value="1"/>
</dbReference>
<dbReference type="InterPro" id="IPR007197">
    <property type="entry name" value="rSAM"/>
</dbReference>